<feature type="transmembrane region" description="Helical" evidence="1">
    <location>
        <begin position="186"/>
        <end position="203"/>
    </location>
</feature>
<dbReference type="STRING" id="1423739.FC85_GL000597"/>
<proteinExistence type="predicted"/>
<feature type="transmembrane region" description="Helical" evidence="1">
    <location>
        <begin position="12"/>
        <end position="33"/>
    </location>
</feature>
<comment type="caution">
    <text evidence="2">The sequence shown here is derived from an EMBL/GenBank/DDBJ whole genome shotgun (WGS) entry which is preliminary data.</text>
</comment>
<sequence>MSVSKSVVPSSSFGLIVVVGLILLLIPFITYWVYKKRSKLKVTSLPVWTGVAVFIVASLILEPILHAIVLHPAANGSIALANDHPYIYALYGAFAAGIFEETGRYIGFRYLKKRVSGFQTAIAYGIGHGGTEMIMLGAMGMLNMFMMGAAVNAHNTAILSKLPSATIRSIVDNAGTTVANSLVERVGAFIIQIGLSIVVWAAVNYVGKKWLYSLAIVFHAIIDMPSGMFQAGLINSEGIIIGLLVVCIVLLALFDYFVIIKKMVPTR</sequence>
<accession>A0A0R1S744</accession>
<evidence type="ECO:0000313" key="2">
    <source>
        <dbReference type="EMBL" id="KRL64813.1"/>
    </source>
</evidence>
<protein>
    <recommendedName>
        <fullName evidence="4">YhfC family intramembrane metalloprotease</fullName>
    </recommendedName>
</protein>
<organism evidence="2 3">
    <name type="scientific">Lentilactobacillus diolivorans DSM 14421</name>
    <dbReference type="NCBI Taxonomy" id="1423739"/>
    <lineage>
        <taxon>Bacteria</taxon>
        <taxon>Bacillati</taxon>
        <taxon>Bacillota</taxon>
        <taxon>Bacilli</taxon>
        <taxon>Lactobacillales</taxon>
        <taxon>Lactobacillaceae</taxon>
        <taxon>Lentilactobacillus</taxon>
    </lineage>
</organism>
<evidence type="ECO:0000256" key="1">
    <source>
        <dbReference type="SAM" id="Phobius"/>
    </source>
</evidence>
<dbReference type="RefSeq" id="WP_057865069.1">
    <property type="nucleotide sequence ID" value="NZ_AZEY01000079.1"/>
</dbReference>
<evidence type="ECO:0000313" key="3">
    <source>
        <dbReference type="Proteomes" id="UP000052013"/>
    </source>
</evidence>
<feature type="transmembrane region" description="Helical" evidence="1">
    <location>
        <begin position="45"/>
        <end position="65"/>
    </location>
</feature>
<feature type="transmembrane region" description="Helical" evidence="1">
    <location>
        <begin position="121"/>
        <end position="142"/>
    </location>
</feature>
<feature type="transmembrane region" description="Helical" evidence="1">
    <location>
        <begin position="85"/>
        <end position="100"/>
    </location>
</feature>
<keyword evidence="1" id="KW-1133">Transmembrane helix</keyword>
<dbReference type="PATRIC" id="fig|1423739.3.peg.625"/>
<feature type="transmembrane region" description="Helical" evidence="1">
    <location>
        <begin position="210"/>
        <end position="233"/>
    </location>
</feature>
<keyword evidence="1" id="KW-0812">Transmembrane</keyword>
<keyword evidence="1" id="KW-0472">Membrane</keyword>
<name>A0A0R1S744_9LACO</name>
<dbReference type="PIRSF" id="PIRSF033101">
    <property type="entry name" value="UCP033101"/>
    <property type="match status" value="1"/>
</dbReference>
<dbReference type="Pfam" id="PF10086">
    <property type="entry name" value="YhfC"/>
    <property type="match status" value="1"/>
</dbReference>
<dbReference type="InterPro" id="IPR011397">
    <property type="entry name" value="YhfC"/>
</dbReference>
<dbReference type="AlphaFoldDB" id="A0A0R1S744"/>
<dbReference type="Proteomes" id="UP000052013">
    <property type="component" value="Unassembled WGS sequence"/>
</dbReference>
<evidence type="ECO:0008006" key="4">
    <source>
        <dbReference type="Google" id="ProtNLM"/>
    </source>
</evidence>
<gene>
    <name evidence="2" type="ORF">FC85_GL000597</name>
</gene>
<reference evidence="2 3" key="1">
    <citation type="journal article" date="2015" name="Genome Announc.">
        <title>Expanding the biotechnology potential of lactobacilli through comparative genomics of 213 strains and associated genera.</title>
        <authorList>
            <person name="Sun Z."/>
            <person name="Harris H.M."/>
            <person name="McCann A."/>
            <person name="Guo C."/>
            <person name="Argimon S."/>
            <person name="Zhang W."/>
            <person name="Yang X."/>
            <person name="Jeffery I.B."/>
            <person name="Cooney J.C."/>
            <person name="Kagawa T.F."/>
            <person name="Liu W."/>
            <person name="Song Y."/>
            <person name="Salvetti E."/>
            <person name="Wrobel A."/>
            <person name="Rasinkangas P."/>
            <person name="Parkhill J."/>
            <person name="Rea M.C."/>
            <person name="O'Sullivan O."/>
            <person name="Ritari J."/>
            <person name="Douillard F.P."/>
            <person name="Paul Ross R."/>
            <person name="Yang R."/>
            <person name="Briner A.E."/>
            <person name="Felis G.E."/>
            <person name="de Vos W.M."/>
            <person name="Barrangou R."/>
            <person name="Klaenhammer T.R."/>
            <person name="Caufield P.W."/>
            <person name="Cui Y."/>
            <person name="Zhang H."/>
            <person name="O'Toole P.W."/>
        </authorList>
    </citation>
    <scope>NUCLEOTIDE SEQUENCE [LARGE SCALE GENOMIC DNA]</scope>
    <source>
        <strain evidence="2 3">DSM 14421</strain>
    </source>
</reference>
<dbReference type="EMBL" id="AZEY01000079">
    <property type="protein sequence ID" value="KRL64813.1"/>
    <property type="molecule type" value="Genomic_DNA"/>
</dbReference>
<feature type="transmembrane region" description="Helical" evidence="1">
    <location>
        <begin position="239"/>
        <end position="259"/>
    </location>
</feature>